<dbReference type="EMBL" id="KQ242040">
    <property type="protein sequence ID" value="KNC81361.1"/>
    <property type="molecule type" value="Genomic_DNA"/>
</dbReference>
<evidence type="ECO:0000256" key="1">
    <source>
        <dbReference type="SAM" id="MobiDB-lite"/>
    </source>
</evidence>
<dbReference type="EMBL" id="KQ242040">
    <property type="protein sequence ID" value="KNC81362.1"/>
    <property type="molecule type" value="Genomic_DNA"/>
</dbReference>
<accession>A0A0L0FX01</accession>
<protein>
    <submittedName>
        <fullName evidence="2">Uncharacterized protein</fullName>
    </submittedName>
</protein>
<feature type="compositionally biased region" description="Basic and acidic residues" evidence="1">
    <location>
        <begin position="251"/>
        <end position="261"/>
    </location>
</feature>
<dbReference type="Proteomes" id="UP000054560">
    <property type="component" value="Unassembled WGS sequence"/>
</dbReference>
<proteinExistence type="predicted"/>
<evidence type="ECO:0000313" key="2">
    <source>
        <dbReference type="EMBL" id="KNC81362.1"/>
    </source>
</evidence>
<feature type="region of interest" description="Disordered" evidence="1">
    <location>
        <begin position="506"/>
        <end position="528"/>
    </location>
</feature>
<dbReference type="GeneID" id="25906811"/>
<feature type="compositionally biased region" description="Low complexity" evidence="1">
    <location>
        <begin position="240"/>
        <end position="250"/>
    </location>
</feature>
<feature type="region of interest" description="Disordered" evidence="1">
    <location>
        <begin position="232"/>
        <end position="261"/>
    </location>
</feature>
<dbReference type="RefSeq" id="XP_014155264.1">
    <property type="nucleotide sequence ID" value="XM_014299789.1"/>
</dbReference>
<feature type="compositionally biased region" description="Basic residues" evidence="1">
    <location>
        <begin position="9"/>
        <end position="18"/>
    </location>
</feature>
<feature type="region of interest" description="Disordered" evidence="1">
    <location>
        <begin position="1"/>
        <end position="22"/>
    </location>
</feature>
<gene>
    <name evidence="2" type="ORF">SARC_06307</name>
</gene>
<feature type="compositionally biased region" description="Polar residues" evidence="1">
    <location>
        <begin position="506"/>
        <end position="521"/>
    </location>
</feature>
<keyword evidence="3" id="KW-1185">Reference proteome</keyword>
<evidence type="ECO:0000313" key="3">
    <source>
        <dbReference type="Proteomes" id="UP000054560"/>
    </source>
</evidence>
<dbReference type="AlphaFoldDB" id="A0A0L0FX01"/>
<reference evidence="2 3" key="1">
    <citation type="submission" date="2011-02" db="EMBL/GenBank/DDBJ databases">
        <title>The Genome Sequence of Sphaeroforma arctica JP610.</title>
        <authorList>
            <consortium name="The Broad Institute Genome Sequencing Platform"/>
            <person name="Russ C."/>
            <person name="Cuomo C."/>
            <person name="Young S.K."/>
            <person name="Zeng Q."/>
            <person name="Gargeya S."/>
            <person name="Alvarado L."/>
            <person name="Berlin A."/>
            <person name="Chapman S.B."/>
            <person name="Chen Z."/>
            <person name="Freedman E."/>
            <person name="Gellesch M."/>
            <person name="Goldberg J."/>
            <person name="Griggs A."/>
            <person name="Gujja S."/>
            <person name="Heilman E."/>
            <person name="Heiman D."/>
            <person name="Howarth C."/>
            <person name="Mehta T."/>
            <person name="Neiman D."/>
            <person name="Pearson M."/>
            <person name="Roberts A."/>
            <person name="Saif S."/>
            <person name="Shea T."/>
            <person name="Shenoy N."/>
            <person name="Sisk P."/>
            <person name="Stolte C."/>
            <person name="Sykes S."/>
            <person name="White J."/>
            <person name="Yandava C."/>
            <person name="Burger G."/>
            <person name="Gray M.W."/>
            <person name="Holland P.W.H."/>
            <person name="King N."/>
            <person name="Lang F.B.F."/>
            <person name="Roger A.J."/>
            <person name="Ruiz-Trillo I."/>
            <person name="Haas B."/>
            <person name="Nusbaum C."/>
            <person name="Birren B."/>
        </authorList>
    </citation>
    <scope>NUCLEOTIDE SEQUENCE [LARGE SCALE GENOMIC DNA]</scope>
    <source>
        <strain evidence="2 3">JP610</strain>
    </source>
</reference>
<name>A0A0L0FX01_9EUKA</name>
<feature type="region of interest" description="Disordered" evidence="1">
    <location>
        <begin position="159"/>
        <end position="179"/>
    </location>
</feature>
<sequence length="590" mass="63727">MGNLDNKRTGRNRRRKRNVNTTAHEHQYKLHTGLSFLYGTPTLVGTNEDGSTPSSDGIVLRRYRQCESKRFCTARHYDDHDQGLVSTVEGTIGPNSLDATSSKTVSNNVLSACGRAHGVSRNHDSKLAALVGVKVCSTRQQVAATKVRVPISNSQLTADTIPTTRAGGDTPQQTDVPEVHAPKHNDQLTVVDATSEAYVGVKNVRESSPPKESVSNCHGEIVKEVTLAGRGSIRDPIPVPSSASISSETPSHTHEKVSLDDFPHGSTDFITSPPGVPKKPPVVTNRVDESESAELSALLRNAADYYDTQHKTSILQSNYDQSLETDNCIVPKVAIDLHTILPDLISSKLVASLNPAIFSKLRTQSPVEIGASCSKPAILLHLYGQFKLGSEEIVVDNIEPAAVFCLDTGKVLPFLKTDQSVPFNKQTVQQYMLQSKSEDWNSLRSFLIHSPLASAQASHITFSGEKMAGDASAHADNVLVGWGAVNAGLGIGIDYIALQLQSHGRSKDNSLPQPTDVQTPSRADVKTNAGASCDTSTWSWRSLCLVVDSIAIPHWLEFNYTAPAVDLYHVNLGTSACSNLDFSIHDQTGK</sequence>
<organism evidence="2 3">
    <name type="scientific">Sphaeroforma arctica JP610</name>
    <dbReference type="NCBI Taxonomy" id="667725"/>
    <lineage>
        <taxon>Eukaryota</taxon>
        <taxon>Ichthyosporea</taxon>
        <taxon>Ichthyophonida</taxon>
        <taxon>Sphaeroforma</taxon>
    </lineage>
</organism>
<dbReference type="RefSeq" id="XP_014155263.1">
    <property type="nucleotide sequence ID" value="XM_014299788.1"/>
</dbReference>